<feature type="transmembrane region" description="Helical" evidence="8">
    <location>
        <begin position="9"/>
        <end position="27"/>
    </location>
</feature>
<sequence>MQQQIQRQGVIYALCAYTLWGLAPIYFKTISAVPAAEILTHRMIWSCALLLVLTLLGRQWHKVQAVLRQPRVLLTLAFTSVTVGGNWLLFIWAINNGHMLDASLGYYINPLFNVLLGMLFLSERLRRLQWWAVGLAAIGVAIQIIAFGSLPWIALVLAASFAIYGLIRKKLALDALTGLLIETLIMLPPAAFYLWGVADSPTSHMTENSWHLNLLLIAAGVVTTAPLLCFTAAATRLKLSTLGFFQYIGPSLMFILAVTLYGEALALDKMVTFAFIWSALVLFSLDGLRSGSRRPVTQQD</sequence>
<comment type="subcellular location">
    <subcellularLocation>
        <location evidence="1">Cell membrane</location>
        <topology evidence="1">Multi-pass membrane protein</topology>
    </subcellularLocation>
</comment>
<feature type="transmembrane region" description="Helical" evidence="8">
    <location>
        <begin position="244"/>
        <end position="264"/>
    </location>
</feature>
<dbReference type="Pfam" id="PF00892">
    <property type="entry name" value="EamA"/>
    <property type="match status" value="1"/>
</dbReference>
<evidence type="ECO:0000313" key="10">
    <source>
        <dbReference type="EMBL" id="KXU79617.1"/>
    </source>
</evidence>
<dbReference type="OrthoDB" id="369870at2"/>
<evidence type="ECO:0000256" key="8">
    <source>
        <dbReference type="SAM" id="Phobius"/>
    </source>
</evidence>
<dbReference type="RefSeq" id="WP_026458347.1">
    <property type="nucleotide sequence ID" value="NZ_CP084358.1"/>
</dbReference>
<evidence type="ECO:0000256" key="5">
    <source>
        <dbReference type="ARBA" id="ARBA00022692"/>
    </source>
</evidence>
<dbReference type="EMBL" id="JMGO02000008">
    <property type="protein sequence ID" value="KXU79617.1"/>
    <property type="molecule type" value="Genomic_DNA"/>
</dbReference>
<dbReference type="PANTHER" id="PTHR22911:SF137">
    <property type="entry name" value="SOLUTE CARRIER FAMILY 35 MEMBER G2-RELATED"/>
    <property type="match status" value="1"/>
</dbReference>
<gene>
    <name evidence="10" type="ORF">LCR_18160</name>
</gene>
<feature type="transmembrane region" description="Helical" evidence="8">
    <location>
        <begin position="179"/>
        <end position="198"/>
    </location>
</feature>
<keyword evidence="6 8" id="KW-1133">Transmembrane helix</keyword>
<keyword evidence="7 8" id="KW-0472">Membrane</keyword>
<dbReference type="STRING" id="29489.VL01_17300"/>
<name>A0A175VGL0_AEREN</name>
<proteinExistence type="inferred from homology"/>
<evidence type="ECO:0000256" key="2">
    <source>
        <dbReference type="ARBA" id="ARBA00007362"/>
    </source>
</evidence>
<dbReference type="InterPro" id="IPR037185">
    <property type="entry name" value="EmrE-like"/>
</dbReference>
<keyword evidence="3" id="KW-0813">Transport</keyword>
<dbReference type="NCBIfam" id="TIGR00688">
    <property type="entry name" value="rarD"/>
    <property type="match status" value="1"/>
</dbReference>
<evidence type="ECO:0000256" key="6">
    <source>
        <dbReference type="ARBA" id="ARBA00022989"/>
    </source>
</evidence>
<dbReference type="InterPro" id="IPR000620">
    <property type="entry name" value="EamA_dom"/>
</dbReference>
<dbReference type="GO" id="GO:0005886">
    <property type="term" value="C:plasma membrane"/>
    <property type="evidence" value="ECO:0007669"/>
    <property type="project" value="UniProtKB-SubCell"/>
</dbReference>
<organism evidence="10 11">
    <name type="scientific">Aeromonas enteropelogenes</name>
    <name type="common">Aeromonas trota</name>
    <dbReference type="NCBI Taxonomy" id="29489"/>
    <lineage>
        <taxon>Bacteria</taxon>
        <taxon>Pseudomonadati</taxon>
        <taxon>Pseudomonadota</taxon>
        <taxon>Gammaproteobacteria</taxon>
        <taxon>Aeromonadales</taxon>
        <taxon>Aeromonadaceae</taxon>
        <taxon>Aeromonas</taxon>
    </lineage>
</organism>
<comment type="similarity">
    <text evidence="2">Belongs to the EamA transporter family.</text>
</comment>
<evidence type="ECO:0000256" key="3">
    <source>
        <dbReference type="ARBA" id="ARBA00022448"/>
    </source>
</evidence>
<feature type="transmembrane region" description="Helical" evidence="8">
    <location>
        <begin position="72"/>
        <end position="92"/>
    </location>
</feature>
<dbReference type="Proteomes" id="UP000078435">
    <property type="component" value="Unassembled WGS sequence"/>
</dbReference>
<evidence type="ECO:0000256" key="4">
    <source>
        <dbReference type="ARBA" id="ARBA00022475"/>
    </source>
</evidence>
<feature type="transmembrane region" description="Helical" evidence="8">
    <location>
        <begin position="128"/>
        <end position="146"/>
    </location>
</feature>
<feature type="transmembrane region" description="Helical" evidence="8">
    <location>
        <begin position="39"/>
        <end position="60"/>
    </location>
</feature>
<accession>A0A175VGL0</accession>
<feature type="transmembrane region" description="Helical" evidence="8">
    <location>
        <begin position="270"/>
        <end position="288"/>
    </location>
</feature>
<feature type="domain" description="EamA" evidence="9">
    <location>
        <begin position="9"/>
        <end position="142"/>
    </location>
</feature>
<comment type="caution">
    <text evidence="10">The sequence shown here is derived from an EMBL/GenBank/DDBJ whole genome shotgun (WGS) entry which is preliminary data.</text>
</comment>
<keyword evidence="5 8" id="KW-0812">Transmembrane</keyword>
<evidence type="ECO:0000256" key="7">
    <source>
        <dbReference type="ARBA" id="ARBA00023136"/>
    </source>
</evidence>
<protein>
    <submittedName>
        <fullName evidence="10">Chloramphenical resistance permease RarD</fullName>
    </submittedName>
</protein>
<dbReference type="AlphaFoldDB" id="A0A175VGL0"/>
<dbReference type="PANTHER" id="PTHR22911">
    <property type="entry name" value="ACYL-MALONYL CONDENSING ENZYME-RELATED"/>
    <property type="match status" value="1"/>
</dbReference>
<dbReference type="InterPro" id="IPR004626">
    <property type="entry name" value="RarD"/>
</dbReference>
<feature type="transmembrane region" description="Helical" evidence="8">
    <location>
        <begin position="210"/>
        <end position="232"/>
    </location>
</feature>
<feature type="transmembrane region" description="Helical" evidence="8">
    <location>
        <begin position="152"/>
        <end position="167"/>
    </location>
</feature>
<dbReference type="SUPFAM" id="SSF103481">
    <property type="entry name" value="Multidrug resistance efflux transporter EmrE"/>
    <property type="match status" value="2"/>
</dbReference>
<reference evidence="10 11" key="1">
    <citation type="submission" date="2016-02" db="EMBL/GenBank/DDBJ databases">
        <title>Draft genome sequence of Aeromonas trota strain 1999lcr isolated from cerebrospinal fluid (CSF).</title>
        <authorList>
            <person name="Dallagassa C.B."/>
            <person name="Prediger K.C."/>
            <person name="Weiss V.A."/>
            <person name="Assis F.E."/>
            <person name="Baura V."/>
            <person name="Cruz L.M."/>
            <person name="Souza E.M."/>
            <person name="Pedrosa F.O."/>
            <person name="Fadel-Picheth C.M."/>
        </authorList>
    </citation>
    <scope>NUCLEOTIDE SEQUENCE [LARGE SCALE GENOMIC DNA]</scope>
    <source>
        <strain evidence="10 11">1999lcr</strain>
    </source>
</reference>
<feature type="transmembrane region" description="Helical" evidence="8">
    <location>
        <begin position="104"/>
        <end position="121"/>
    </location>
</feature>
<evidence type="ECO:0000313" key="11">
    <source>
        <dbReference type="Proteomes" id="UP000078435"/>
    </source>
</evidence>
<evidence type="ECO:0000256" key="1">
    <source>
        <dbReference type="ARBA" id="ARBA00004651"/>
    </source>
</evidence>
<evidence type="ECO:0000259" key="9">
    <source>
        <dbReference type="Pfam" id="PF00892"/>
    </source>
</evidence>
<keyword evidence="4" id="KW-1003">Cell membrane</keyword>